<evidence type="ECO:0000256" key="6">
    <source>
        <dbReference type="ARBA" id="ARBA00022737"/>
    </source>
</evidence>
<evidence type="ECO:0000313" key="11">
    <source>
        <dbReference type="EMBL" id="MCF4097695.1"/>
    </source>
</evidence>
<dbReference type="InterPro" id="IPR029489">
    <property type="entry name" value="OGT/SEC/SPY_C"/>
</dbReference>
<dbReference type="PROSITE" id="PS50005">
    <property type="entry name" value="TPR"/>
    <property type="match status" value="9"/>
</dbReference>
<comment type="pathway">
    <text evidence="1">Protein modification; protein glycosylation.</text>
</comment>
<dbReference type="InterPro" id="IPR019734">
    <property type="entry name" value="TPR_rpt"/>
</dbReference>
<dbReference type="SUPFAM" id="SSF53756">
    <property type="entry name" value="UDP-Glycosyltransferase/glycogen phosphorylase"/>
    <property type="match status" value="1"/>
</dbReference>
<protein>
    <recommendedName>
        <fullName evidence="3">protein O-GlcNAc transferase</fullName>
        <ecNumber evidence="3">2.4.1.255</ecNumber>
    </recommendedName>
</protein>
<feature type="repeat" description="TPR" evidence="8">
    <location>
        <begin position="366"/>
        <end position="399"/>
    </location>
</feature>
<evidence type="ECO:0000256" key="5">
    <source>
        <dbReference type="ARBA" id="ARBA00022679"/>
    </source>
</evidence>
<evidence type="ECO:0000256" key="1">
    <source>
        <dbReference type="ARBA" id="ARBA00004922"/>
    </source>
</evidence>
<feature type="domain" description="O-GlcNAc transferase C-terminal" evidence="10">
    <location>
        <begin position="443"/>
        <end position="590"/>
    </location>
</feature>
<organism evidence="11 12">
    <name type="scientific">Maritalea mediterranea</name>
    <dbReference type="NCBI Taxonomy" id="2909667"/>
    <lineage>
        <taxon>Bacteria</taxon>
        <taxon>Pseudomonadati</taxon>
        <taxon>Pseudomonadota</taxon>
        <taxon>Alphaproteobacteria</taxon>
        <taxon>Hyphomicrobiales</taxon>
        <taxon>Devosiaceae</taxon>
        <taxon>Maritalea</taxon>
    </lineage>
</organism>
<dbReference type="PANTHER" id="PTHR44835">
    <property type="entry name" value="UDP-N-ACETYLGLUCOSAMINE--PEPTIDE N-ACETYLGLUCOSAMINYLTRANSFERASE SPINDLY-RELATED"/>
    <property type="match status" value="1"/>
</dbReference>
<keyword evidence="7 8" id="KW-0802">TPR repeat</keyword>
<comment type="caution">
    <text evidence="11">The sequence shown here is derived from an EMBL/GenBank/DDBJ whole genome shotgun (WGS) entry which is preliminary data.</text>
</comment>
<proteinExistence type="inferred from homology"/>
<keyword evidence="5" id="KW-0808">Transferase</keyword>
<comment type="similarity">
    <text evidence="2">Belongs to the glycosyltransferase 41 family. O-GlcNAc transferase subfamily.</text>
</comment>
<keyword evidence="4" id="KW-0328">Glycosyltransferase</keyword>
<feature type="domain" description="O-GlcNAc transferase C-terminal" evidence="10">
    <location>
        <begin position="621"/>
        <end position="795"/>
    </location>
</feature>
<evidence type="ECO:0000256" key="4">
    <source>
        <dbReference type="ARBA" id="ARBA00022676"/>
    </source>
</evidence>
<name>A0ABS9E7E5_9HYPH</name>
<feature type="repeat" description="TPR" evidence="8">
    <location>
        <begin position="264"/>
        <end position="297"/>
    </location>
</feature>
<evidence type="ECO:0000313" key="12">
    <source>
        <dbReference type="Proteomes" id="UP001201217"/>
    </source>
</evidence>
<keyword evidence="6" id="KW-0677">Repeat</keyword>
<dbReference type="InterPro" id="IPR011990">
    <property type="entry name" value="TPR-like_helical_dom_sf"/>
</dbReference>
<evidence type="ECO:0000256" key="8">
    <source>
        <dbReference type="PROSITE-ProRule" id="PRU00339"/>
    </source>
</evidence>
<dbReference type="Gene3D" id="1.25.40.10">
    <property type="entry name" value="Tetratricopeptide repeat domain"/>
    <property type="match status" value="5"/>
</dbReference>
<feature type="repeat" description="TPR" evidence="8">
    <location>
        <begin position="230"/>
        <end position="263"/>
    </location>
</feature>
<dbReference type="PANTHER" id="PTHR44835:SF1">
    <property type="entry name" value="PROTEIN O-GLCNAC TRANSFERASE"/>
    <property type="match status" value="1"/>
</dbReference>
<dbReference type="Pfam" id="PF13414">
    <property type="entry name" value="TPR_11"/>
    <property type="match status" value="2"/>
</dbReference>
<dbReference type="Pfam" id="PF13844">
    <property type="entry name" value="Glyco_transf_41"/>
    <property type="match status" value="2"/>
</dbReference>
<dbReference type="EC" id="2.4.1.255" evidence="3"/>
<dbReference type="RefSeq" id="WP_236113247.1">
    <property type="nucleotide sequence ID" value="NZ_JAKGTI010000001.1"/>
</dbReference>
<dbReference type="Proteomes" id="UP001201217">
    <property type="component" value="Unassembled WGS sequence"/>
</dbReference>
<feature type="repeat" description="TPR" evidence="8">
    <location>
        <begin position="60"/>
        <end position="93"/>
    </location>
</feature>
<dbReference type="SUPFAM" id="SSF48452">
    <property type="entry name" value="TPR-like"/>
    <property type="match status" value="2"/>
</dbReference>
<feature type="repeat" description="TPR" evidence="8">
    <location>
        <begin position="162"/>
        <end position="195"/>
    </location>
</feature>
<feature type="repeat" description="TPR" evidence="8">
    <location>
        <begin position="128"/>
        <end position="161"/>
    </location>
</feature>
<evidence type="ECO:0000256" key="3">
    <source>
        <dbReference type="ARBA" id="ARBA00011970"/>
    </source>
</evidence>
<evidence type="ECO:0000256" key="7">
    <source>
        <dbReference type="ARBA" id="ARBA00022803"/>
    </source>
</evidence>
<accession>A0ABS9E7E5</accession>
<feature type="repeat" description="TPR" evidence="8">
    <location>
        <begin position="26"/>
        <end position="59"/>
    </location>
</feature>
<dbReference type="Pfam" id="PF13174">
    <property type="entry name" value="TPR_6"/>
    <property type="match status" value="1"/>
</dbReference>
<evidence type="ECO:0000256" key="2">
    <source>
        <dbReference type="ARBA" id="ARBA00005386"/>
    </source>
</evidence>
<keyword evidence="12" id="KW-1185">Reference proteome</keyword>
<evidence type="ECO:0000259" key="10">
    <source>
        <dbReference type="Pfam" id="PF13844"/>
    </source>
</evidence>
<reference evidence="11 12" key="1">
    <citation type="submission" date="2022-01" db="EMBL/GenBank/DDBJ databases">
        <title>Maritalea mediterranea sp. nov., isolated from marine plastic residues from the Malva-rosa beach (Valencia, Spain).</title>
        <authorList>
            <person name="Vidal-Verdu A."/>
            <person name="Molina-Menor E."/>
            <person name="Pascual J."/>
            <person name="Pereto J."/>
            <person name="Porcar M."/>
        </authorList>
    </citation>
    <scope>NUCLEOTIDE SEQUENCE [LARGE SCALE GENOMIC DNA]</scope>
    <source>
        <strain evidence="11 12">P4.10X</strain>
    </source>
</reference>
<gene>
    <name evidence="11" type="ORF">L1I42_04260</name>
</gene>
<sequence>MNRSERRRQEKLAKKQPGAGTGHGPIQDMLAKGVAHHQKGELPQAEQQYQAILKINPQHGDANHLMGLLAKQVGKFDIAKQFLEKALLSNPNHPHYLNNMGGVLKDLGDLEGARANHLLATEADPKLAAAYNSLGIVEKALENFDAAQNALEKALDLQPQNPEALSNLGNLFIENGEAEKGLSFIEMALKLAPQFRDGQFNRASALQKLARTDEAEAQYRQLIADNPQFAPALRNLGLILRDKGEISAAVEMLQKAAEIEPQNPDHYYNLGLALADAGDYTDALACFEGAYTINPEHAHAFNDHGNALFAMGRSKEASASYAKALALAPNSAGMHNNAGNAFMRRGMLVEAQKEFEHALELRPDFASAHNNMGILHQEYGAFDPAQQHFEQAIAAEPRYTEAYSNMLFTMNYDPRKSGEEIFEWYKKFDAVFAQPLKSEQREHHNSKDKERRLRIGYVSSTLYKHAVAYHMLPLFEHVDKANFEIFAYADMPKVDDYTKRYMAHSDHFIKINGMSDAALAERVRQDQIDILVDISGHAKGNRLLAFARRPAPVSVHWLDFGYTTGMDAIDYYLGDENVTPARDDHLFGEREVWRLDGPSVVYRPGPDMGEVSPLPAKDNGYVTFCTLSRSVRLNENTIKVWAQILMRVDGSKLRLDSRNYQDPMMCDQVAEKFAKYGITRDRLIMGFNSPPWDVLREIDIALDCFPHNSGTTLFEHLYMGNPYVTLYNRASVGTLGGAILRHAGFGEWVAQSEEEYVDIAVNLASDLDKLADIRATMRENMQNSPAMDEQAFVNRMENAYRQMWVRYCEADI</sequence>
<dbReference type="Gene3D" id="3.40.50.11380">
    <property type="match status" value="1"/>
</dbReference>
<dbReference type="SMART" id="SM00028">
    <property type="entry name" value="TPR"/>
    <property type="match status" value="11"/>
</dbReference>
<feature type="repeat" description="TPR" evidence="8">
    <location>
        <begin position="298"/>
        <end position="331"/>
    </location>
</feature>
<evidence type="ECO:0000256" key="9">
    <source>
        <dbReference type="SAM" id="MobiDB-lite"/>
    </source>
</evidence>
<dbReference type="PROSITE" id="PS50293">
    <property type="entry name" value="TPR_REGION"/>
    <property type="match status" value="3"/>
</dbReference>
<dbReference type="InterPro" id="IPR051939">
    <property type="entry name" value="Glycosyltr_41/O-GlcNAc_trsf"/>
</dbReference>
<feature type="region of interest" description="Disordered" evidence="9">
    <location>
        <begin position="1"/>
        <end position="26"/>
    </location>
</feature>
<dbReference type="Gene3D" id="3.40.50.2000">
    <property type="entry name" value="Glycogen Phosphorylase B"/>
    <property type="match status" value="1"/>
</dbReference>
<feature type="repeat" description="TPR" evidence="8">
    <location>
        <begin position="332"/>
        <end position="365"/>
    </location>
</feature>
<dbReference type="EMBL" id="JAKGTI010000001">
    <property type="protein sequence ID" value="MCF4097695.1"/>
    <property type="molecule type" value="Genomic_DNA"/>
</dbReference>
<dbReference type="Pfam" id="PF14559">
    <property type="entry name" value="TPR_19"/>
    <property type="match status" value="2"/>
</dbReference>